<keyword evidence="12" id="KW-0808">Transferase</keyword>
<dbReference type="SUPFAM" id="SSF56752">
    <property type="entry name" value="D-aminoacid aminotransferase-like PLP-dependent enzymes"/>
    <property type="match status" value="1"/>
</dbReference>
<dbReference type="GO" id="GO:0008483">
    <property type="term" value="F:transaminase activity"/>
    <property type="evidence" value="ECO:0007669"/>
    <property type="project" value="UniProtKB-KW"/>
</dbReference>
<comment type="catalytic activity">
    <reaction evidence="10">
        <text>L-isoleucine + 2-oxoglutarate = (S)-3-methyl-2-oxopentanoate + L-glutamate</text>
        <dbReference type="Rhea" id="RHEA:24801"/>
        <dbReference type="ChEBI" id="CHEBI:16810"/>
        <dbReference type="ChEBI" id="CHEBI:29985"/>
        <dbReference type="ChEBI" id="CHEBI:35146"/>
        <dbReference type="ChEBI" id="CHEBI:58045"/>
        <dbReference type="EC" id="2.6.1.42"/>
    </reaction>
</comment>
<proteinExistence type="inferred from homology"/>
<dbReference type="PANTHER" id="PTHR42743:SF11">
    <property type="entry name" value="AMINODEOXYCHORISMATE LYASE"/>
    <property type="match status" value="1"/>
</dbReference>
<dbReference type="InterPro" id="IPR001544">
    <property type="entry name" value="Aminotrans_IV"/>
</dbReference>
<comment type="pathway">
    <text evidence="2">Amino-acid biosynthesis; L-isoleucine biosynthesis; L-isoleucine from 2-oxobutanoate: step 4/4.</text>
</comment>
<dbReference type="InterPro" id="IPR043131">
    <property type="entry name" value="BCAT-like_N"/>
</dbReference>
<dbReference type="InterPro" id="IPR036038">
    <property type="entry name" value="Aminotransferase-like"/>
</dbReference>
<comment type="catalytic activity">
    <reaction evidence="9">
        <text>L-valine + 2-oxoglutarate = 3-methyl-2-oxobutanoate + L-glutamate</text>
        <dbReference type="Rhea" id="RHEA:24813"/>
        <dbReference type="ChEBI" id="CHEBI:11851"/>
        <dbReference type="ChEBI" id="CHEBI:16810"/>
        <dbReference type="ChEBI" id="CHEBI:29985"/>
        <dbReference type="ChEBI" id="CHEBI:57762"/>
        <dbReference type="EC" id="2.6.1.42"/>
    </reaction>
</comment>
<comment type="catalytic activity">
    <reaction evidence="11">
        <text>L-leucine + 2-oxoglutarate = 4-methyl-2-oxopentanoate + L-glutamate</text>
        <dbReference type="Rhea" id="RHEA:18321"/>
        <dbReference type="ChEBI" id="CHEBI:16810"/>
        <dbReference type="ChEBI" id="CHEBI:17865"/>
        <dbReference type="ChEBI" id="CHEBI:29985"/>
        <dbReference type="ChEBI" id="CHEBI:57427"/>
        <dbReference type="EC" id="2.6.1.42"/>
    </reaction>
</comment>
<dbReference type="PANTHER" id="PTHR42743">
    <property type="entry name" value="AMINO-ACID AMINOTRANSFERASE"/>
    <property type="match status" value="1"/>
</dbReference>
<comment type="similarity">
    <text evidence="5">Belongs to the class-IV pyridoxal-phosphate-dependent aminotransferase family.</text>
</comment>
<accession>A0ABY3DLV3</accession>
<keyword evidence="12" id="KW-0032">Aminotransferase</keyword>
<dbReference type="EC" id="2.6.1.42" evidence="6"/>
<evidence type="ECO:0000256" key="8">
    <source>
        <dbReference type="ARBA" id="ARBA00023304"/>
    </source>
</evidence>
<evidence type="ECO:0000256" key="6">
    <source>
        <dbReference type="ARBA" id="ARBA00013053"/>
    </source>
</evidence>
<comment type="pathway">
    <text evidence="4">Amino-acid biosynthesis; L-leucine biosynthesis; L-leucine from 3-methyl-2-oxobutanoate: step 4/4.</text>
</comment>
<dbReference type="Gene3D" id="3.30.470.10">
    <property type="match status" value="1"/>
</dbReference>
<evidence type="ECO:0000256" key="7">
    <source>
        <dbReference type="ARBA" id="ARBA00014472"/>
    </source>
</evidence>
<evidence type="ECO:0000256" key="9">
    <source>
        <dbReference type="ARBA" id="ARBA00048212"/>
    </source>
</evidence>
<gene>
    <name evidence="12" type="ORF">FO470_18475</name>
</gene>
<dbReference type="EMBL" id="VMBP01000007">
    <property type="protein sequence ID" value="TSJ60175.1"/>
    <property type="molecule type" value="Genomic_DNA"/>
</dbReference>
<name>A0ABY3DLV3_9HYPH</name>
<sequence>MDAMTDEIATLRGRYAGGAAYLDGEFMPLAEAKIPVTHWGYRRSDVTYDVVGVRDGRFFRLDDHINRFRNSMTALHMEPPEGDAEIRDILMKLVLMADVRDAYVSMECLRASPAPGALRHPASCRSYLSCSAVPWISVVSPEMEVRGMHLMIPKVKRIPPSSFDPRVKNFHWGDLTEGMFEAKEAGADFAVLTDEAGNVTEGPGFNVFCIVNGRVITPARGGLDGITRLSVFELCEELGLPLEIRDVTVEEFVNADEIFACTTAGGIMPATRIDGRILGNDVPGPISMQLKETFWQKRAEGWHGTEIL</sequence>
<dbReference type="Gene3D" id="3.20.10.10">
    <property type="entry name" value="D-amino Acid Aminotransferase, subunit A, domain 2"/>
    <property type="match status" value="1"/>
</dbReference>
<comment type="caution">
    <text evidence="12">The sequence shown here is derived from an EMBL/GenBank/DDBJ whole genome shotgun (WGS) entry which is preliminary data.</text>
</comment>
<evidence type="ECO:0000256" key="4">
    <source>
        <dbReference type="ARBA" id="ARBA00005072"/>
    </source>
</evidence>
<dbReference type="InterPro" id="IPR050571">
    <property type="entry name" value="Class-IV_PLP-Dep_Aminotrnsfr"/>
</dbReference>
<evidence type="ECO:0000256" key="10">
    <source>
        <dbReference type="ARBA" id="ARBA00048798"/>
    </source>
</evidence>
<evidence type="ECO:0000313" key="13">
    <source>
        <dbReference type="Proteomes" id="UP000315321"/>
    </source>
</evidence>
<evidence type="ECO:0000256" key="1">
    <source>
        <dbReference type="ARBA" id="ARBA00003109"/>
    </source>
</evidence>
<organism evidence="12 13">
    <name type="scientific">Ancylobacter moscoviensis</name>
    <dbReference type="NCBI Taxonomy" id="2597768"/>
    <lineage>
        <taxon>Bacteria</taxon>
        <taxon>Pseudomonadati</taxon>
        <taxon>Pseudomonadota</taxon>
        <taxon>Alphaproteobacteria</taxon>
        <taxon>Hyphomicrobiales</taxon>
        <taxon>Xanthobacteraceae</taxon>
        <taxon>Ancylobacter</taxon>
    </lineage>
</organism>
<evidence type="ECO:0000256" key="5">
    <source>
        <dbReference type="ARBA" id="ARBA00009320"/>
    </source>
</evidence>
<reference evidence="12 13" key="1">
    <citation type="submission" date="2019-07" db="EMBL/GenBank/DDBJ databases">
        <authorList>
            <person name="Grouzdev D.S."/>
        </authorList>
    </citation>
    <scope>NUCLEOTIDE SEQUENCE [LARGE SCALE GENOMIC DNA]</scope>
    <source>
        <strain evidence="12 13">3C</strain>
    </source>
</reference>
<keyword evidence="8" id="KW-0028">Amino-acid biosynthesis</keyword>
<comment type="pathway">
    <text evidence="3">Amino-acid biosynthesis; L-valine biosynthesis; L-valine from pyruvate: step 4/4.</text>
</comment>
<keyword evidence="13" id="KW-1185">Reference proteome</keyword>
<dbReference type="RefSeq" id="WP_144344469.1">
    <property type="nucleotide sequence ID" value="NZ_VMBP01000007.1"/>
</dbReference>
<evidence type="ECO:0000256" key="3">
    <source>
        <dbReference type="ARBA" id="ARBA00004931"/>
    </source>
</evidence>
<dbReference type="Pfam" id="PF01063">
    <property type="entry name" value="Aminotran_4"/>
    <property type="match status" value="1"/>
</dbReference>
<evidence type="ECO:0000313" key="12">
    <source>
        <dbReference type="EMBL" id="TSJ60175.1"/>
    </source>
</evidence>
<dbReference type="InterPro" id="IPR043132">
    <property type="entry name" value="BCAT-like_C"/>
</dbReference>
<comment type="function">
    <text evidence="1">Acts on leucine, isoleucine and valine.</text>
</comment>
<keyword evidence="8" id="KW-0100">Branched-chain amino acid biosynthesis</keyword>
<evidence type="ECO:0000256" key="2">
    <source>
        <dbReference type="ARBA" id="ARBA00004824"/>
    </source>
</evidence>
<dbReference type="Proteomes" id="UP000315321">
    <property type="component" value="Unassembled WGS sequence"/>
</dbReference>
<evidence type="ECO:0000256" key="11">
    <source>
        <dbReference type="ARBA" id="ARBA00049229"/>
    </source>
</evidence>
<protein>
    <recommendedName>
        <fullName evidence="7">Probable branched-chain-amino-acid aminotransferase</fullName>
        <ecNumber evidence="6">2.6.1.42</ecNumber>
    </recommendedName>
</protein>